<dbReference type="GO" id="GO:0015627">
    <property type="term" value="C:type II protein secretion system complex"/>
    <property type="evidence" value="ECO:0007669"/>
    <property type="project" value="InterPro"/>
</dbReference>
<evidence type="ECO:0000256" key="1">
    <source>
        <dbReference type="ARBA" id="ARBA00004377"/>
    </source>
</evidence>
<evidence type="ECO:0000256" key="2">
    <source>
        <dbReference type="ARBA" id="ARBA00021549"/>
    </source>
</evidence>
<evidence type="ECO:0000256" key="4">
    <source>
        <dbReference type="ARBA" id="ARBA00022481"/>
    </source>
</evidence>
<dbReference type="GO" id="GO:0005886">
    <property type="term" value="C:plasma membrane"/>
    <property type="evidence" value="ECO:0007669"/>
    <property type="project" value="UniProtKB-SubCell"/>
</dbReference>
<proteinExistence type="inferred from homology"/>
<organism evidence="12 13">
    <name type="scientific">Stutzerimonas nosocomialis</name>
    <dbReference type="NCBI Taxonomy" id="1056496"/>
    <lineage>
        <taxon>Bacteria</taxon>
        <taxon>Pseudomonadati</taxon>
        <taxon>Pseudomonadota</taxon>
        <taxon>Gammaproteobacteria</taxon>
        <taxon>Pseudomonadales</taxon>
        <taxon>Pseudomonadaceae</taxon>
        <taxon>Stutzerimonas</taxon>
    </lineage>
</organism>
<dbReference type="EMBL" id="QLAG01000020">
    <property type="protein sequence ID" value="TLX62559.1"/>
    <property type="molecule type" value="Genomic_DNA"/>
</dbReference>
<evidence type="ECO:0000256" key="10">
    <source>
        <dbReference type="ARBA" id="ARBA00030775"/>
    </source>
</evidence>
<evidence type="ECO:0000256" key="7">
    <source>
        <dbReference type="ARBA" id="ARBA00022989"/>
    </source>
</evidence>
<evidence type="ECO:0000256" key="6">
    <source>
        <dbReference type="ARBA" id="ARBA00022692"/>
    </source>
</evidence>
<feature type="domain" description="General secretion pathway GspH" evidence="11">
    <location>
        <begin position="44"/>
        <end position="149"/>
    </location>
</feature>
<dbReference type="SUPFAM" id="SSF54523">
    <property type="entry name" value="Pili subunits"/>
    <property type="match status" value="1"/>
</dbReference>
<keyword evidence="6" id="KW-0812">Transmembrane</keyword>
<evidence type="ECO:0000313" key="12">
    <source>
        <dbReference type="EMBL" id="TLX62559.1"/>
    </source>
</evidence>
<keyword evidence="13" id="KW-1185">Reference proteome</keyword>
<comment type="caution">
    <text evidence="12">The sequence shown here is derived from an EMBL/GenBank/DDBJ whole genome shotgun (WGS) entry which is preliminary data.</text>
</comment>
<evidence type="ECO:0000313" key="13">
    <source>
        <dbReference type="Proteomes" id="UP000306753"/>
    </source>
</evidence>
<dbReference type="InterPro" id="IPR022346">
    <property type="entry name" value="T2SS_GspH"/>
</dbReference>
<accession>A0A5R9QBP5</accession>
<evidence type="ECO:0000256" key="8">
    <source>
        <dbReference type="ARBA" id="ARBA00023136"/>
    </source>
</evidence>
<dbReference type="Pfam" id="PF12019">
    <property type="entry name" value="GspH"/>
    <property type="match status" value="1"/>
</dbReference>
<reference evidence="12 13" key="1">
    <citation type="journal article" date="2017" name="Eur. J. Clin. Microbiol. Infect. Dis.">
        <title>Uncommonly isolated clinical Pseudomonas: identification and phylogenetic assignation.</title>
        <authorList>
            <person name="Mulet M."/>
            <person name="Gomila M."/>
            <person name="Ramirez A."/>
            <person name="Cardew S."/>
            <person name="Moore E.R."/>
            <person name="Lalucat J."/>
            <person name="Garcia-Valdes E."/>
        </authorList>
    </citation>
    <scope>NUCLEOTIDE SEQUENCE [LARGE SCALE GENOMIC DNA]</scope>
    <source>
        <strain evidence="12 13">SD129</strain>
    </source>
</reference>
<dbReference type="AlphaFoldDB" id="A0A5R9QBP5"/>
<comment type="similarity">
    <text evidence="9">Belongs to the GSP H family.</text>
</comment>
<keyword evidence="3" id="KW-1003">Cell membrane</keyword>
<gene>
    <name evidence="12" type="ORF">DN820_15705</name>
</gene>
<dbReference type="Gene3D" id="3.55.40.10">
    <property type="entry name" value="minor pseudopilin epsh domain"/>
    <property type="match status" value="1"/>
</dbReference>
<evidence type="ECO:0000256" key="5">
    <source>
        <dbReference type="ARBA" id="ARBA00022519"/>
    </source>
</evidence>
<evidence type="ECO:0000256" key="9">
    <source>
        <dbReference type="ARBA" id="ARBA00025772"/>
    </source>
</evidence>
<keyword evidence="4" id="KW-0488">Methylation</keyword>
<dbReference type="RefSeq" id="WP_138412214.1">
    <property type="nucleotide sequence ID" value="NZ_QLAG01000020.1"/>
</dbReference>
<sequence length="168" mass="18546">MKRTNTGMSLAELLIVVCLLCIASSIALPAFSHFLQRNTLEALTEQLQGQLAHARALSVATHRDVELCGTVDGSTCTSSWERGWILRSPSTGLVISHHAIDVPRQLRWAGASKKISFYPNGTTKMGNGRFYLCDRQGEVAWQLVLNKQGRIKRIRGLEKNQQASKPCG</sequence>
<evidence type="ECO:0000256" key="3">
    <source>
        <dbReference type="ARBA" id="ARBA00022475"/>
    </source>
</evidence>
<dbReference type="Proteomes" id="UP000306753">
    <property type="component" value="Unassembled WGS sequence"/>
</dbReference>
<keyword evidence="7" id="KW-1133">Transmembrane helix</keyword>
<keyword evidence="5" id="KW-0997">Cell inner membrane</keyword>
<comment type="subcellular location">
    <subcellularLocation>
        <location evidence="1">Cell inner membrane</location>
        <topology evidence="1">Single-pass membrane protein</topology>
    </subcellularLocation>
</comment>
<protein>
    <recommendedName>
        <fullName evidence="2">Type II secretion system protein H</fullName>
    </recommendedName>
    <alternativeName>
        <fullName evidence="10">General secretion pathway protein H</fullName>
    </alternativeName>
</protein>
<dbReference type="InterPro" id="IPR045584">
    <property type="entry name" value="Pilin-like"/>
</dbReference>
<keyword evidence="8" id="KW-0472">Membrane</keyword>
<evidence type="ECO:0000259" key="11">
    <source>
        <dbReference type="Pfam" id="PF12019"/>
    </source>
</evidence>
<dbReference type="GO" id="GO:0015628">
    <property type="term" value="P:protein secretion by the type II secretion system"/>
    <property type="evidence" value="ECO:0007669"/>
    <property type="project" value="InterPro"/>
</dbReference>
<name>A0A5R9QBP5_9GAMM</name>